<dbReference type="EMBL" id="JBHSJE010000012">
    <property type="protein sequence ID" value="MFC4982710.1"/>
    <property type="molecule type" value="Genomic_DNA"/>
</dbReference>
<organism evidence="2 3">
    <name type="scientific">Streptomyces atroolivaceus</name>
    <dbReference type="NCBI Taxonomy" id="66869"/>
    <lineage>
        <taxon>Bacteria</taxon>
        <taxon>Bacillati</taxon>
        <taxon>Actinomycetota</taxon>
        <taxon>Actinomycetes</taxon>
        <taxon>Kitasatosporales</taxon>
        <taxon>Streptomycetaceae</taxon>
        <taxon>Streptomyces</taxon>
    </lineage>
</organism>
<evidence type="ECO:0000256" key="1">
    <source>
        <dbReference type="SAM" id="MobiDB-lite"/>
    </source>
</evidence>
<protein>
    <submittedName>
        <fullName evidence="2">Uncharacterized protein</fullName>
    </submittedName>
</protein>
<dbReference type="Proteomes" id="UP001595908">
    <property type="component" value="Unassembled WGS sequence"/>
</dbReference>
<gene>
    <name evidence="2" type="ORF">ACFPL4_30950</name>
</gene>
<comment type="caution">
    <text evidence="2">The sequence shown here is derived from an EMBL/GenBank/DDBJ whole genome shotgun (WGS) entry which is preliminary data.</text>
</comment>
<sequence>MTVSGLAALHRRGQLPHHLGVAPEIGPSAEGLSGATTHLAFQAGGPTP</sequence>
<accession>A0ABV9VKM3</accession>
<keyword evidence="3" id="KW-1185">Reference proteome</keyword>
<name>A0ABV9VKM3_STRAZ</name>
<proteinExistence type="predicted"/>
<feature type="region of interest" description="Disordered" evidence="1">
    <location>
        <begin position="28"/>
        <end position="48"/>
    </location>
</feature>
<evidence type="ECO:0000313" key="2">
    <source>
        <dbReference type="EMBL" id="MFC4982710.1"/>
    </source>
</evidence>
<dbReference type="GeneID" id="96256812"/>
<dbReference type="RefSeq" id="WP_244300237.1">
    <property type="nucleotide sequence ID" value="NZ_JBHSJE010000012.1"/>
</dbReference>
<evidence type="ECO:0000313" key="3">
    <source>
        <dbReference type="Proteomes" id="UP001595908"/>
    </source>
</evidence>
<reference evidence="3" key="1">
    <citation type="journal article" date="2019" name="Int. J. Syst. Evol. Microbiol.">
        <title>The Global Catalogue of Microorganisms (GCM) 10K type strain sequencing project: providing services to taxonomists for standard genome sequencing and annotation.</title>
        <authorList>
            <consortium name="The Broad Institute Genomics Platform"/>
            <consortium name="The Broad Institute Genome Sequencing Center for Infectious Disease"/>
            <person name="Wu L."/>
            <person name="Ma J."/>
        </authorList>
    </citation>
    <scope>NUCLEOTIDE SEQUENCE [LARGE SCALE GENOMIC DNA]</scope>
    <source>
        <strain evidence="3">ICMP 257</strain>
    </source>
</reference>